<organism evidence="3 4">
    <name type="scientific">Kwoniella dendrophila CBS 6074</name>
    <dbReference type="NCBI Taxonomy" id="1295534"/>
    <lineage>
        <taxon>Eukaryota</taxon>
        <taxon>Fungi</taxon>
        <taxon>Dikarya</taxon>
        <taxon>Basidiomycota</taxon>
        <taxon>Agaricomycotina</taxon>
        <taxon>Tremellomycetes</taxon>
        <taxon>Tremellales</taxon>
        <taxon>Cryptococcaceae</taxon>
        <taxon>Kwoniella</taxon>
    </lineage>
</organism>
<feature type="compositionally biased region" description="Polar residues" evidence="2">
    <location>
        <begin position="472"/>
        <end position="507"/>
    </location>
</feature>
<feature type="compositionally biased region" description="Basic and acidic residues" evidence="2">
    <location>
        <begin position="806"/>
        <end position="827"/>
    </location>
</feature>
<dbReference type="PANTHER" id="PTHR36812:SF9">
    <property type="entry name" value="MYB-LIKE PROTEIN X ISOFORM X1"/>
    <property type="match status" value="1"/>
</dbReference>
<keyword evidence="1" id="KW-0175">Coiled coil</keyword>
<gene>
    <name evidence="3" type="ORF">L201_001344</name>
</gene>
<feature type="compositionally biased region" description="Basic and acidic residues" evidence="2">
    <location>
        <begin position="126"/>
        <end position="137"/>
    </location>
</feature>
<feature type="compositionally biased region" description="Basic and acidic residues" evidence="2">
    <location>
        <begin position="1184"/>
        <end position="1195"/>
    </location>
</feature>
<evidence type="ECO:0000313" key="3">
    <source>
        <dbReference type="EMBL" id="WWC86467.1"/>
    </source>
</evidence>
<name>A0AAX4JM07_9TREE</name>
<feature type="compositionally biased region" description="Basic and acidic residues" evidence="2">
    <location>
        <begin position="1086"/>
        <end position="1107"/>
    </location>
</feature>
<feature type="region of interest" description="Disordered" evidence="2">
    <location>
        <begin position="1"/>
        <end position="84"/>
    </location>
</feature>
<feature type="region of interest" description="Disordered" evidence="2">
    <location>
        <begin position="429"/>
        <end position="536"/>
    </location>
</feature>
<reference evidence="3 4" key="1">
    <citation type="submission" date="2024-01" db="EMBL/GenBank/DDBJ databases">
        <title>Comparative genomics of Cryptococcus and Kwoniella reveals pathogenesis evolution and contrasting modes of karyotype evolution via chromosome fusion or intercentromeric recombination.</title>
        <authorList>
            <person name="Coelho M.A."/>
            <person name="David-Palma M."/>
            <person name="Shea T."/>
            <person name="Bowers K."/>
            <person name="McGinley-Smith S."/>
            <person name="Mohammad A.W."/>
            <person name="Gnirke A."/>
            <person name="Yurkov A.M."/>
            <person name="Nowrousian M."/>
            <person name="Sun S."/>
            <person name="Cuomo C.A."/>
            <person name="Heitman J."/>
        </authorList>
    </citation>
    <scope>NUCLEOTIDE SEQUENCE [LARGE SCALE GENOMIC DNA]</scope>
    <source>
        <strain evidence="3 4">CBS 6074</strain>
    </source>
</reference>
<feature type="region of interest" description="Disordered" evidence="2">
    <location>
        <begin position="117"/>
        <end position="144"/>
    </location>
</feature>
<feature type="compositionally biased region" description="Basic and acidic residues" evidence="2">
    <location>
        <begin position="859"/>
        <end position="888"/>
    </location>
</feature>
<feature type="compositionally biased region" description="Basic and acidic residues" evidence="2">
    <location>
        <begin position="596"/>
        <end position="615"/>
    </location>
</feature>
<feature type="compositionally biased region" description="Basic and acidic residues" evidence="2">
    <location>
        <begin position="456"/>
        <end position="471"/>
    </location>
</feature>
<dbReference type="PANTHER" id="PTHR36812">
    <property type="entry name" value="NEUROFILAMENT TRIPLET M PROTEIN-LIKE PROTEIN"/>
    <property type="match status" value="1"/>
</dbReference>
<feature type="region of interest" description="Disordered" evidence="2">
    <location>
        <begin position="950"/>
        <end position="991"/>
    </location>
</feature>
<evidence type="ECO:0000256" key="2">
    <source>
        <dbReference type="SAM" id="MobiDB-lite"/>
    </source>
</evidence>
<sequence length="1265" mass="142961">MFAPPGIDSSSSSSSEDNIPPSSPITNERIRPKFSFKKLFSSNTNTKNKGKPRSTPNTPGPTNVPVQPDSPISPTHNPLSRKKSVRIYAGELEKGEKAKGLTNNLGENVRDSLILTPSKQNPHHQNKVDDSPMKIDSETGVDLGKSTSEISEEVLLMLRKLMSEQREAEQAEQNRLEEEARNKQIPNADQESSNNMVEKLGYTTIEYTPKVESPIKPTNNDETSKPTDILLRLRSSASNLKKKRSFKSLRSVKLNKESLSPQPIPPVPPIPTFLNDELANMTSRTPIADKYSRPPMLLPSANTEQPQTAPPDIQYFNPNYQSYGTTQNQYQGYPGYVGRSEPNVCCAHCHYHPTTPYSISPSGYPAPHSAGALPSSDLNYRDTQWPNYYGHPAVDQLHRRMMIRECPPDSPLSAPIVNYEHRHRISVDAIPNKSLSRKIPHTRDSPDSSTSYRSPSTEKAHMRSGPVRDTKLQNPETHNSVQVELSQDTTNDGSTGTDASAASNKTSKGIDMVHSEDTAVEDDNVPKSKAQGDSSKENLEKVLKRYKTEYNDVVKLYKSLNPIDKEARTKAKEKIRDLEGKLKEATQALKDQANMDDERKESEAEKETRPEESKQARPAVQIQALAGNPQEGELKQRNSDKRVEKNGPANESRTSGYTQDMELQSKLDKITNNSEKCVVPPVAINGKEKPTIVEVQPRESEKREELELLVKQYQMQYKDSVEDYQTGREKYTNEEKMQAKEEIKRAEVKMKEAFQALRSLKGIDDANERDPDSRTQPHTTSMVREEKVGLSEQKAKQININNQDNDNEKAKSPKQHDDFDDNHEQTDKVSYSAQRSSKRKDLENLIVKYQARYGEAIKSYKSESEKGSGESKKVAKENVRRAEGKMKEAVQALNNLSKEEKDLDETIKQDKEENEGFEFDNSSKRHTGQCIKVDKELPYAKKSGIDEKIEKAKKSATDTNDEHVSKVIMEKQDDLKPTKPNESTDEEKEMKNQLRKYKIQYQEAVKAYQSRSNKMTDEEKQKAKSQIRRLEMELKEATQALKNLYPAEKEVENGAAVEGKVRAQDKVVIASDDNKEEIATPATSSESKDDKQSIKQMEIDVSGKHQTENNQEEALKSSLKKYKMQYQQAVKTYQTRSKDSSDEEKKAMKDTIKKLENRLKEITNALENPVIEDKEAVEISVKEAEISKHNEHDNENLLGESNMYDETSGKTNIEDHRGNNSKAPESSIEPTKIADTQGEEIDTKIMTDGKEIERIKLGIKKYKVQ</sequence>
<evidence type="ECO:0000256" key="1">
    <source>
        <dbReference type="SAM" id="Coils"/>
    </source>
</evidence>
<keyword evidence="4" id="KW-1185">Reference proteome</keyword>
<feature type="region of interest" description="Disordered" evidence="2">
    <location>
        <begin position="759"/>
        <end position="843"/>
    </location>
</feature>
<dbReference type="Proteomes" id="UP001355207">
    <property type="component" value="Chromosome 1"/>
</dbReference>
<evidence type="ECO:0000313" key="4">
    <source>
        <dbReference type="Proteomes" id="UP001355207"/>
    </source>
</evidence>
<dbReference type="GeneID" id="91092016"/>
<feature type="compositionally biased region" description="Low complexity" evidence="2">
    <location>
        <begin position="55"/>
        <end position="67"/>
    </location>
</feature>
<dbReference type="AlphaFoldDB" id="A0AAX4JM07"/>
<feature type="region of interest" description="Disordered" evidence="2">
    <location>
        <begin position="859"/>
        <end position="925"/>
    </location>
</feature>
<dbReference type="RefSeq" id="XP_066073230.1">
    <property type="nucleotide sequence ID" value="XM_066217133.1"/>
</dbReference>
<feature type="region of interest" description="Disordered" evidence="2">
    <location>
        <begin position="578"/>
        <end position="666"/>
    </location>
</feature>
<feature type="compositionally biased region" description="Polar residues" evidence="2">
    <location>
        <begin position="184"/>
        <end position="196"/>
    </location>
</feature>
<feature type="compositionally biased region" description="Low complexity" evidence="2">
    <location>
        <begin position="1"/>
        <end position="20"/>
    </location>
</feature>
<feature type="compositionally biased region" description="Basic and acidic residues" evidence="2">
    <location>
        <begin position="632"/>
        <end position="645"/>
    </location>
</feature>
<feature type="compositionally biased region" description="Basic and acidic residues" evidence="2">
    <location>
        <begin position="897"/>
        <end position="911"/>
    </location>
</feature>
<feature type="coiled-coil region" evidence="1">
    <location>
        <begin position="703"/>
        <end position="756"/>
    </location>
</feature>
<feature type="compositionally biased region" description="Basic and acidic residues" evidence="2">
    <location>
        <begin position="166"/>
        <end position="182"/>
    </location>
</feature>
<protein>
    <submittedName>
        <fullName evidence="3">Uncharacterized protein</fullName>
    </submittedName>
</protein>
<accession>A0AAX4JM07</accession>
<feature type="compositionally biased region" description="Basic and acidic residues" evidence="2">
    <location>
        <begin position="950"/>
        <end position="979"/>
    </location>
</feature>
<feature type="region of interest" description="Disordered" evidence="2">
    <location>
        <begin position="1072"/>
        <end position="1119"/>
    </location>
</feature>
<feature type="compositionally biased region" description="Basic and acidic residues" evidence="2">
    <location>
        <begin position="761"/>
        <end position="775"/>
    </location>
</feature>
<feature type="region of interest" description="Disordered" evidence="2">
    <location>
        <begin position="1184"/>
        <end position="1245"/>
    </location>
</feature>
<feature type="compositionally biased region" description="Polar residues" evidence="2">
    <location>
        <begin position="649"/>
        <end position="662"/>
    </location>
</feature>
<feature type="coiled-coil region" evidence="1">
    <location>
        <begin position="1138"/>
        <end position="1165"/>
    </location>
</feature>
<proteinExistence type="predicted"/>
<feature type="compositionally biased region" description="Basic and acidic residues" evidence="2">
    <location>
        <begin position="783"/>
        <end position="795"/>
    </location>
</feature>
<feature type="region of interest" description="Disordered" evidence="2">
    <location>
        <begin position="166"/>
        <end position="196"/>
    </location>
</feature>
<dbReference type="EMBL" id="CP144098">
    <property type="protein sequence ID" value="WWC86467.1"/>
    <property type="molecule type" value="Genomic_DNA"/>
</dbReference>